<reference evidence="2 3" key="1">
    <citation type="submission" date="2018-09" db="EMBL/GenBank/DDBJ databases">
        <title>Metagenome Assembled Genomes from an Advanced Water Purification Facility.</title>
        <authorList>
            <person name="Stamps B.W."/>
            <person name="Spear J.R."/>
        </authorList>
    </citation>
    <scope>NUCLEOTIDE SEQUENCE [LARGE SCALE GENOMIC DNA]</scope>
    <source>
        <strain evidence="2">Bin_63_2</strain>
    </source>
</reference>
<evidence type="ECO:0000259" key="1">
    <source>
        <dbReference type="Pfam" id="PF21939"/>
    </source>
</evidence>
<feature type="domain" description="Baseplate structural protein Gp10 C-terminal" evidence="1">
    <location>
        <begin position="59"/>
        <end position="197"/>
    </location>
</feature>
<sequence length="198" mass="20487">MALVPYTNIEDGEEAEANDINTRFGDVLAQVNGNLDASNIRNSSITRELLAGDALLANWPIGSVYISVTNTNPSTYFGGSWVAFATGRTIVGVDTAQTEFNAVEKTGGHKALQAHTHTGSTSSAGHHSHGLTADLVATSASGSARAGSAGGQQVRWSVPNLIAGAGDHTHSVTVNSSGAGDSGNLQPYITVYMFKRVS</sequence>
<dbReference type="Proteomes" id="UP000321026">
    <property type="component" value="Unassembled WGS sequence"/>
</dbReference>
<accession>A0A5C7JAT6</accession>
<gene>
    <name evidence="2" type="ORF">E6Q11_00775</name>
</gene>
<name>A0A5C7JAT6_9BACT</name>
<dbReference type="SUPFAM" id="SSF88874">
    <property type="entry name" value="Receptor-binding domain of short tail fibre protein gp12"/>
    <property type="match status" value="1"/>
</dbReference>
<evidence type="ECO:0000313" key="3">
    <source>
        <dbReference type="Proteomes" id="UP000321026"/>
    </source>
</evidence>
<dbReference type="InterPro" id="IPR053827">
    <property type="entry name" value="Gp10_C"/>
</dbReference>
<evidence type="ECO:0000313" key="2">
    <source>
        <dbReference type="EMBL" id="TXG78597.1"/>
    </source>
</evidence>
<comment type="caution">
    <text evidence="2">The sequence shown here is derived from an EMBL/GenBank/DDBJ whole genome shotgun (WGS) entry which is preliminary data.</text>
</comment>
<proteinExistence type="predicted"/>
<protein>
    <recommendedName>
        <fullName evidence="1">Baseplate structural protein Gp10 C-terminal domain-containing protein</fullName>
    </recommendedName>
</protein>
<dbReference type="AlphaFoldDB" id="A0A5C7JAT6"/>
<dbReference type="EMBL" id="SSDS01000010">
    <property type="protein sequence ID" value="TXG78597.1"/>
    <property type="molecule type" value="Genomic_DNA"/>
</dbReference>
<dbReference type="Pfam" id="PF21939">
    <property type="entry name" value="Gp10_C"/>
    <property type="match status" value="1"/>
</dbReference>
<organism evidence="2 3">
    <name type="scientific">Candidatus Dojkabacteria bacterium</name>
    <dbReference type="NCBI Taxonomy" id="2099670"/>
    <lineage>
        <taxon>Bacteria</taxon>
        <taxon>Candidatus Dojkabacteria</taxon>
    </lineage>
</organism>